<dbReference type="STRING" id="173990.SAMN05660691_01059"/>
<keyword evidence="3" id="KW-1185">Reference proteome</keyword>
<feature type="region of interest" description="Disordered" evidence="1">
    <location>
        <begin position="1"/>
        <end position="31"/>
    </location>
</feature>
<proteinExistence type="predicted"/>
<gene>
    <name evidence="2" type="ORF">SAMN05660691_01059</name>
</gene>
<name>A0A1H6KBW1_9GAMM</name>
<evidence type="ECO:0000256" key="1">
    <source>
        <dbReference type="SAM" id="MobiDB-lite"/>
    </source>
</evidence>
<evidence type="ECO:0000313" key="2">
    <source>
        <dbReference type="EMBL" id="SEH72718.1"/>
    </source>
</evidence>
<dbReference type="Proteomes" id="UP000199371">
    <property type="component" value="Unassembled WGS sequence"/>
</dbReference>
<protein>
    <submittedName>
        <fullName evidence="2">Uncharacterized protein</fullName>
    </submittedName>
</protein>
<accession>A0A1H6KBW1</accession>
<dbReference type="InterPro" id="IPR011050">
    <property type="entry name" value="Pectin_lyase_fold/virulence"/>
</dbReference>
<sequence length="684" mass="73588">MHPLRNGSQATARPAAKPLSGTPGWFTESGENNAPSYPGADWFNHAIAEFLNMLASAGIEFDATKDDHWARALGFFDEKIESHIESPTAHKLGAITREIRSGMESNPVSAEQSMDWHGVFVEEFRKPDDLYDSDVINRALDYIRNLPFTGTKLIFQPRRSYRFAHTCWLTNIHDCHIDLNGATMRRVNGVDTSSTLTTALTVAGGTTFTLAAVPANWRVGDAVTAFTDDTDLHTSQDPRLITDINGNNVTIAGPFSFKADSAGPGVAITTLPVGTRIAKAYQAFSSEPLLAAVNRRVFITNGKFDGNKFNQFNASWRFIPELYLQGNGGLIQDCHFYNMVSETIVGHGFDVVHNVFEDIGGSCYHLSVHDDAIAQSGFGFFTRNTCKRTNLATNAKVGHAEGLITFSWGAGNLIVSDNNCEDGSEGFLGAFSSSVGAMADRLLIASGNIVKRFPFIIAGVTPDVDGVNITGNVFDDCGANDNPENLGPYWLNRRASCNFSGNVLAGNTVAEQWSKSDKLLIGNDKFTGSARLSPTVPAHIKQGISGYNVAIPADIMTVLESDLNAFLAFLTPAGKVSGLAFHTPGGNSAGSALIAWGSTEKVLSLGSNESGGKTTIRAGGYNKKLTAQDDGVQIESMTDGGNQYFYLGDSEVNGTWRFRLTGGNLEFQKRVAGTYQTKSTISGA</sequence>
<organism evidence="2 3">
    <name type="scientific">Rheinheimera pacifica</name>
    <dbReference type="NCBI Taxonomy" id="173990"/>
    <lineage>
        <taxon>Bacteria</taxon>
        <taxon>Pseudomonadati</taxon>
        <taxon>Pseudomonadota</taxon>
        <taxon>Gammaproteobacteria</taxon>
        <taxon>Chromatiales</taxon>
        <taxon>Chromatiaceae</taxon>
        <taxon>Rheinheimera</taxon>
    </lineage>
</organism>
<dbReference type="AlphaFoldDB" id="A0A1H6KBW1"/>
<dbReference type="RefSeq" id="WP_177172160.1">
    <property type="nucleotide sequence ID" value="NZ_FNXF01000003.1"/>
</dbReference>
<feature type="compositionally biased region" description="Polar residues" evidence="1">
    <location>
        <begin position="1"/>
        <end position="11"/>
    </location>
</feature>
<dbReference type="EMBL" id="FNXF01000003">
    <property type="protein sequence ID" value="SEH72718.1"/>
    <property type="molecule type" value="Genomic_DNA"/>
</dbReference>
<dbReference type="SUPFAM" id="SSF51126">
    <property type="entry name" value="Pectin lyase-like"/>
    <property type="match status" value="1"/>
</dbReference>
<reference evidence="3" key="1">
    <citation type="submission" date="2016-10" db="EMBL/GenBank/DDBJ databases">
        <authorList>
            <person name="Varghese N."/>
            <person name="Submissions S."/>
        </authorList>
    </citation>
    <scope>NUCLEOTIDE SEQUENCE [LARGE SCALE GENOMIC DNA]</scope>
    <source>
        <strain evidence="3">DSM 17616</strain>
    </source>
</reference>
<evidence type="ECO:0000313" key="3">
    <source>
        <dbReference type="Proteomes" id="UP000199371"/>
    </source>
</evidence>